<dbReference type="EMBL" id="JAGKSB010000008">
    <property type="protein sequence ID" value="MBP3943645.1"/>
    <property type="molecule type" value="Genomic_DNA"/>
</dbReference>
<accession>A0A8T4HBJ5</accession>
<gene>
    <name evidence="2" type="ORF">J5U18_08735</name>
</gene>
<dbReference type="Proteomes" id="UP000679691">
    <property type="component" value="Unassembled WGS sequence"/>
</dbReference>
<sequence length="163" mass="18666">MKKMISFLFLLLGTFSINELAAQTQVPTEKDRLQKPYHPEADAQRDIDSLINKAGLENKHIILQAGGNWCIWCLRFNEFIHTNEAVKNALAANFLYYHLNYSPENKNVEVFKKYAPEGSKLGYPFFIVLDKKGNVVAIQESGSLESGKGYDEEKVLKFFNSWK</sequence>
<feature type="signal peptide" evidence="1">
    <location>
        <begin position="1"/>
        <end position="21"/>
    </location>
</feature>
<keyword evidence="3" id="KW-1185">Reference proteome</keyword>
<dbReference type="RefSeq" id="WP_353547145.1">
    <property type="nucleotide sequence ID" value="NZ_JAGKSB010000008.1"/>
</dbReference>
<dbReference type="SUPFAM" id="SSF52833">
    <property type="entry name" value="Thioredoxin-like"/>
    <property type="match status" value="1"/>
</dbReference>
<dbReference type="InterPro" id="IPR036249">
    <property type="entry name" value="Thioredoxin-like_sf"/>
</dbReference>
<name>A0A8T4HBJ5_9SPHI</name>
<dbReference type="Pfam" id="PF13899">
    <property type="entry name" value="Thioredoxin_7"/>
    <property type="match status" value="1"/>
</dbReference>
<evidence type="ECO:0000256" key="1">
    <source>
        <dbReference type="SAM" id="SignalP"/>
    </source>
</evidence>
<comment type="caution">
    <text evidence="2">The sequence shown here is derived from an EMBL/GenBank/DDBJ whole genome shotgun (WGS) entry which is preliminary data.</text>
</comment>
<organism evidence="2 3">
    <name type="scientific">Rhinopithecimicrobium faecis</name>
    <dbReference type="NCBI Taxonomy" id="2820698"/>
    <lineage>
        <taxon>Bacteria</taxon>
        <taxon>Pseudomonadati</taxon>
        <taxon>Bacteroidota</taxon>
        <taxon>Sphingobacteriia</taxon>
        <taxon>Sphingobacteriales</taxon>
        <taxon>Sphingobacteriaceae</taxon>
        <taxon>Rhinopithecimicrobium</taxon>
    </lineage>
</organism>
<proteinExistence type="predicted"/>
<keyword evidence="1" id="KW-0732">Signal</keyword>
<dbReference type="AlphaFoldDB" id="A0A8T4HBJ5"/>
<reference evidence="2" key="1">
    <citation type="submission" date="2021-03" db="EMBL/GenBank/DDBJ databases">
        <authorList>
            <person name="Lu T."/>
            <person name="Wang Q."/>
            <person name="Han X."/>
        </authorList>
    </citation>
    <scope>NUCLEOTIDE SEQUENCE</scope>
    <source>
        <strain evidence="2">WQ 2009</strain>
    </source>
</reference>
<evidence type="ECO:0000313" key="2">
    <source>
        <dbReference type="EMBL" id="MBP3943645.1"/>
    </source>
</evidence>
<feature type="chain" id="PRO_5035793116" evidence="1">
    <location>
        <begin position="22"/>
        <end position="163"/>
    </location>
</feature>
<dbReference type="Gene3D" id="3.40.30.10">
    <property type="entry name" value="Glutaredoxin"/>
    <property type="match status" value="1"/>
</dbReference>
<evidence type="ECO:0000313" key="3">
    <source>
        <dbReference type="Proteomes" id="UP000679691"/>
    </source>
</evidence>
<protein>
    <submittedName>
        <fullName evidence="2">Thioredoxin family protein</fullName>
    </submittedName>
</protein>